<dbReference type="EMBL" id="SIHO01000005">
    <property type="protein sequence ID" value="TFU00051.1"/>
    <property type="molecule type" value="Genomic_DNA"/>
</dbReference>
<sequence length="160" mass="17328">MHHPTVPERYIPPSDFLNAVINEDVEFGEGDPDDANLKHLLKLTRDANAANRDWATLLLAQRQMNRADVLEALVAAASDVETCVRAEAVLGLAQVDKSLASPFLRKELAGPTVSMPLLEAASIVADPSLIEDLEAFAEPSDNPILDGLVIKALRACRPPR</sequence>
<comment type="caution">
    <text evidence="1">The sequence shown here is derived from an EMBL/GenBank/DDBJ whole genome shotgun (WGS) entry which is preliminary data.</text>
</comment>
<dbReference type="Gene3D" id="1.25.10.10">
    <property type="entry name" value="Leucine-rich Repeat Variant"/>
    <property type="match status" value="1"/>
</dbReference>
<dbReference type="OrthoDB" id="7193445at2"/>
<proteinExistence type="predicted"/>
<accession>A0A4Y9EJS1</accession>
<dbReference type="InterPro" id="IPR016024">
    <property type="entry name" value="ARM-type_fold"/>
</dbReference>
<keyword evidence="1" id="KW-0456">Lyase</keyword>
<dbReference type="AlphaFoldDB" id="A0A4Y9EJS1"/>
<protein>
    <submittedName>
        <fullName evidence="1">Lyase</fullName>
    </submittedName>
</protein>
<name>A0A4Y9EJS1_9SPHN</name>
<dbReference type="GO" id="GO:0016829">
    <property type="term" value="F:lyase activity"/>
    <property type="evidence" value="ECO:0007669"/>
    <property type="project" value="UniProtKB-KW"/>
</dbReference>
<dbReference type="Proteomes" id="UP000297737">
    <property type="component" value="Unassembled WGS sequence"/>
</dbReference>
<dbReference type="RefSeq" id="WP_135247232.1">
    <property type="nucleotide sequence ID" value="NZ_SIHO01000005.1"/>
</dbReference>
<evidence type="ECO:0000313" key="2">
    <source>
        <dbReference type="Proteomes" id="UP000297737"/>
    </source>
</evidence>
<reference evidence="1 2" key="1">
    <citation type="submission" date="2019-02" db="EMBL/GenBank/DDBJ databases">
        <title>Polymorphobacter sp. isolated from the lake at the Tibet of China.</title>
        <authorList>
            <person name="Li A."/>
        </authorList>
    </citation>
    <scope>NUCLEOTIDE SEQUENCE [LARGE SCALE GENOMIC DNA]</scope>
    <source>
        <strain evidence="1 2">DJ1R-1</strain>
    </source>
</reference>
<organism evidence="1 2">
    <name type="scientific">Glacieibacterium arshaanense</name>
    <dbReference type="NCBI Taxonomy" id="2511025"/>
    <lineage>
        <taxon>Bacteria</taxon>
        <taxon>Pseudomonadati</taxon>
        <taxon>Pseudomonadota</taxon>
        <taxon>Alphaproteobacteria</taxon>
        <taxon>Sphingomonadales</taxon>
        <taxon>Sphingosinicellaceae</taxon>
        <taxon>Glacieibacterium</taxon>
    </lineage>
</organism>
<dbReference type="SUPFAM" id="SSF48371">
    <property type="entry name" value="ARM repeat"/>
    <property type="match status" value="1"/>
</dbReference>
<evidence type="ECO:0000313" key="1">
    <source>
        <dbReference type="EMBL" id="TFU00051.1"/>
    </source>
</evidence>
<keyword evidence="2" id="KW-1185">Reference proteome</keyword>
<dbReference type="InterPro" id="IPR011989">
    <property type="entry name" value="ARM-like"/>
</dbReference>
<gene>
    <name evidence="1" type="ORF">EUV02_15500</name>
</gene>